<evidence type="ECO:0000313" key="1">
    <source>
        <dbReference type="EMBL" id="GFT90913.1"/>
    </source>
</evidence>
<gene>
    <name evidence="1" type="ORF">NPIL_560731</name>
</gene>
<dbReference type="AlphaFoldDB" id="A0A8X6Q116"/>
<name>A0A8X6Q116_NEPPI</name>
<protein>
    <submittedName>
        <fullName evidence="1">Uncharacterized protein</fullName>
    </submittedName>
</protein>
<dbReference type="EMBL" id="BMAW01120808">
    <property type="protein sequence ID" value="GFT90913.1"/>
    <property type="molecule type" value="Genomic_DNA"/>
</dbReference>
<reference evidence="1" key="1">
    <citation type="submission" date="2020-08" db="EMBL/GenBank/DDBJ databases">
        <title>Multicomponent nature underlies the extraordinary mechanical properties of spider dragline silk.</title>
        <authorList>
            <person name="Kono N."/>
            <person name="Nakamura H."/>
            <person name="Mori M."/>
            <person name="Yoshida Y."/>
            <person name="Ohtoshi R."/>
            <person name="Malay A.D."/>
            <person name="Moran D.A.P."/>
            <person name="Tomita M."/>
            <person name="Numata K."/>
            <person name="Arakawa K."/>
        </authorList>
    </citation>
    <scope>NUCLEOTIDE SEQUENCE</scope>
</reference>
<keyword evidence="2" id="KW-1185">Reference proteome</keyword>
<accession>A0A8X6Q116</accession>
<proteinExistence type="predicted"/>
<comment type="caution">
    <text evidence="1">The sequence shown here is derived from an EMBL/GenBank/DDBJ whole genome shotgun (WGS) entry which is preliminary data.</text>
</comment>
<sequence>MNQSVAKAKFCCFVPPKCKIHEYMYFRSKGFMRENGNVANREFSPVMSQFDLDKQNTSLVNEFEFHRYAIPVIYYFSFFDDRRGHISSETEDITRLTNSNVNNPCKV</sequence>
<dbReference type="Proteomes" id="UP000887013">
    <property type="component" value="Unassembled WGS sequence"/>
</dbReference>
<evidence type="ECO:0000313" key="2">
    <source>
        <dbReference type="Proteomes" id="UP000887013"/>
    </source>
</evidence>
<organism evidence="1 2">
    <name type="scientific">Nephila pilipes</name>
    <name type="common">Giant wood spider</name>
    <name type="synonym">Nephila maculata</name>
    <dbReference type="NCBI Taxonomy" id="299642"/>
    <lineage>
        <taxon>Eukaryota</taxon>
        <taxon>Metazoa</taxon>
        <taxon>Ecdysozoa</taxon>
        <taxon>Arthropoda</taxon>
        <taxon>Chelicerata</taxon>
        <taxon>Arachnida</taxon>
        <taxon>Araneae</taxon>
        <taxon>Araneomorphae</taxon>
        <taxon>Entelegynae</taxon>
        <taxon>Araneoidea</taxon>
        <taxon>Nephilidae</taxon>
        <taxon>Nephila</taxon>
    </lineage>
</organism>